<accession>A0A844EBJ3</accession>
<dbReference type="PANTHER" id="PTHR11717:SF7">
    <property type="entry name" value="LOW MOLECULAR WEIGHT PHOSPHOTYROSINE PROTEIN PHOSPHATASE"/>
    <property type="match status" value="1"/>
</dbReference>
<proteinExistence type="predicted"/>
<dbReference type="AlphaFoldDB" id="A0A844EBJ3"/>
<dbReference type="Gene3D" id="3.40.50.2300">
    <property type="match status" value="1"/>
</dbReference>
<evidence type="ECO:0000256" key="1">
    <source>
        <dbReference type="ARBA" id="ARBA00013064"/>
    </source>
</evidence>
<organism evidence="4 5">
    <name type="scientific">Lentilactobacillus parabuchneri</name>
    <dbReference type="NCBI Taxonomy" id="152331"/>
    <lineage>
        <taxon>Bacteria</taxon>
        <taxon>Bacillati</taxon>
        <taxon>Bacillota</taxon>
        <taxon>Bacilli</taxon>
        <taxon>Lactobacillales</taxon>
        <taxon>Lactobacillaceae</taxon>
        <taxon>Lentilactobacillus</taxon>
    </lineage>
</organism>
<dbReference type="GO" id="GO:0004725">
    <property type="term" value="F:protein tyrosine phosphatase activity"/>
    <property type="evidence" value="ECO:0007669"/>
    <property type="project" value="UniProtKB-EC"/>
</dbReference>
<dbReference type="Pfam" id="PF01451">
    <property type="entry name" value="LMWPc"/>
    <property type="match status" value="1"/>
</dbReference>
<evidence type="ECO:0000256" key="2">
    <source>
        <dbReference type="ARBA" id="ARBA00051722"/>
    </source>
</evidence>
<dbReference type="EC" id="3.1.3.48" evidence="1"/>
<dbReference type="InterPro" id="IPR036196">
    <property type="entry name" value="Ptyr_pPase_sf"/>
</dbReference>
<dbReference type="InterPro" id="IPR050438">
    <property type="entry name" value="LMW_PTPase"/>
</dbReference>
<evidence type="ECO:0000313" key="4">
    <source>
        <dbReference type="EMBL" id="MSE20777.1"/>
    </source>
</evidence>
<evidence type="ECO:0000259" key="3">
    <source>
        <dbReference type="Pfam" id="PF01451"/>
    </source>
</evidence>
<dbReference type="EMBL" id="WKKY01000152">
    <property type="protein sequence ID" value="MSE20777.1"/>
    <property type="molecule type" value="Genomic_DNA"/>
</dbReference>
<sequence length="48" mass="5567">MLPRQTNKTFVIFVCLGNICRSPMAEVKFKKMVIDDNLQNKIHVSSDR</sequence>
<gene>
    <name evidence="4" type="ORF">GKC44_05835</name>
</gene>
<reference evidence="4 5" key="1">
    <citation type="submission" date="2019-11" db="EMBL/GenBank/DDBJ databases">
        <title>Draft Genome Sequence of Plant Growth-Promoting Rhizosphere-Associated Bacteria.</title>
        <authorList>
            <person name="Vasilyev I.Y."/>
            <person name="Radchenko V."/>
            <person name="Ilnitskaya E.V."/>
        </authorList>
    </citation>
    <scope>NUCLEOTIDE SEQUENCE [LARGE SCALE GENOMIC DNA]</scope>
    <source>
        <strain evidence="4 5">VRA_07sq_f</strain>
    </source>
</reference>
<feature type="domain" description="Phosphotyrosine protein phosphatase I" evidence="3">
    <location>
        <begin position="11"/>
        <end position="46"/>
    </location>
</feature>
<comment type="caution">
    <text evidence="4">The sequence shown here is derived from an EMBL/GenBank/DDBJ whole genome shotgun (WGS) entry which is preliminary data.</text>
</comment>
<evidence type="ECO:0000313" key="5">
    <source>
        <dbReference type="Proteomes" id="UP000491237"/>
    </source>
</evidence>
<feature type="non-terminal residue" evidence="4">
    <location>
        <position position="48"/>
    </location>
</feature>
<dbReference type="InterPro" id="IPR023485">
    <property type="entry name" value="Ptyr_pPase"/>
</dbReference>
<dbReference type="Proteomes" id="UP000491237">
    <property type="component" value="Unassembled WGS sequence"/>
</dbReference>
<name>A0A844EBJ3_9LACO</name>
<dbReference type="PANTHER" id="PTHR11717">
    <property type="entry name" value="LOW MOLECULAR WEIGHT PROTEIN TYROSINE PHOSPHATASE"/>
    <property type="match status" value="1"/>
</dbReference>
<protein>
    <recommendedName>
        <fullName evidence="1">protein-tyrosine-phosphatase</fullName>
        <ecNumber evidence="1">3.1.3.48</ecNumber>
    </recommendedName>
</protein>
<dbReference type="SUPFAM" id="SSF52788">
    <property type="entry name" value="Phosphotyrosine protein phosphatases I"/>
    <property type="match status" value="1"/>
</dbReference>
<comment type="catalytic activity">
    <reaction evidence="2">
        <text>O-phospho-L-tyrosyl-[protein] + H2O = L-tyrosyl-[protein] + phosphate</text>
        <dbReference type="Rhea" id="RHEA:10684"/>
        <dbReference type="Rhea" id="RHEA-COMP:10136"/>
        <dbReference type="Rhea" id="RHEA-COMP:20101"/>
        <dbReference type="ChEBI" id="CHEBI:15377"/>
        <dbReference type="ChEBI" id="CHEBI:43474"/>
        <dbReference type="ChEBI" id="CHEBI:46858"/>
        <dbReference type="ChEBI" id="CHEBI:61978"/>
        <dbReference type="EC" id="3.1.3.48"/>
    </reaction>
</comment>